<gene>
    <name evidence="3" type="ORF">N7458_005504</name>
</gene>
<dbReference type="Proteomes" id="UP001213681">
    <property type="component" value="Unassembled WGS sequence"/>
</dbReference>
<evidence type="ECO:0000313" key="4">
    <source>
        <dbReference type="Proteomes" id="UP001213681"/>
    </source>
</evidence>
<dbReference type="InterPro" id="IPR018376">
    <property type="entry name" value="Enoyl-CoA_hyd/isom_CS"/>
</dbReference>
<feature type="signal peptide" evidence="2">
    <location>
        <begin position="1"/>
        <end position="21"/>
    </location>
</feature>
<dbReference type="EMBL" id="JAPVEA010000005">
    <property type="protein sequence ID" value="KAJ5454548.1"/>
    <property type="molecule type" value="Genomic_DNA"/>
</dbReference>
<keyword evidence="4" id="KW-1185">Reference proteome</keyword>
<dbReference type="PANTHER" id="PTHR43459:SF1">
    <property type="entry name" value="EG:BACN32G11.4 PROTEIN"/>
    <property type="match status" value="1"/>
</dbReference>
<keyword evidence="2" id="KW-0732">Signal</keyword>
<accession>A0AAD6C8B9</accession>
<reference evidence="3" key="2">
    <citation type="journal article" date="2023" name="IMA Fungus">
        <title>Comparative genomic study of the Penicillium genus elucidates a diverse pangenome and 15 lateral gene transfer events.</title>
        <authorList>
            <person name="Petersen C."/>
            <person name="Sorensen T."/>
            <person name="Nielsen M.R."/>
            <person name="Sondergaard T.E."/>
            <person name="Sorensen J.L."/>
            <person name="Fitzpatrick D.A."/>
            <person name="Frisvad J.C."/>
            <person name="Nielsen K.L."/>
        </authorList>
    </citation>
    <scope>NUCLEOTIDE SEQUENCE</scope>
    <source>
        <strain evidence="3">IBT 16125</strain>
    </source>
</reference>
<sequence length="327" mass="35670">MLLKAVVVLGFLSLWRSVVWASLVQDNSTFAGPIPSIHNPTSASTGSIEPVTSIFPHGTISTIRTPGSNITRAIFSNGPINIMNWPMIQDLQNLTTSLYNQSHTKVVILESANPSFFIAQLSLLEHDGWPTPTEQTKTFINAAHDISTLPVIFIASIAGRARGAGNELILQCDVRYAARGRTFLGNFETAIGLVPGAGGIAYLASLVGRAKAFEYVLSGRDIDADTAERIGWVNHAIDSYDLDGVVRAFAERLALFPVQALATAKKRINEMTLVPPDQVWADYNAWVPLVGKPFSAPLASREMMLSTNESFGEYQLYEGDEVLRVYE</sequence>
<feature type="chain" id="PRO_5042297648" evidence="2">
    <location>
        <begin position="22"/>
        <end position="327"/>
    </location>
</feature>
<dbReference type="Pfam" id="PF00378">
    <property type="entry name" value="ECH_1"/>
    <property type="match status" value="1"/>
</dbReference>
<protein>
    <submittedName>
        <fullName evidence="3">ClpP/crotonase</fullName>
    </submittedName>
</protein>
<dbReference type="PROSITE" id="PS00166">
    <property type="entry name" value="ENOYL_COA_HYDRATASE"/>
    <property type="match status" value="1"/>
</dbReference>
<dbReference type="GeneID" id="81599129"/>
<evidence type="ECO:0000256" key="1">
    <source>
        <dbReference type="RuleBase" id="RU003707"/>
    </source>
</evidence>
<name>A0AAD6C8B9_9EURO</name>
<proteinExistence type="inferred from homology"/>
<dbReference type="AlphaFoldDB" id="A0AAD6C8B9"/>
<dbReference type="CDD" id="cd06558">
    <property type="entry name" value="crotonase-like"/>
    <property type="match status" value="1"/>
</dbReference>
<dbReference type="InterPro" id="IPR001753">
    <property type="entry name" value="Enoyl-CoA_hydra/iso"/>
</dbReference>
<dbReference type="GO" id="GO:0003824">
    <property type="term" value="F:catalytic activity"/>
    <property type="evidence" value="ECO:0007669"/>
    <property type="project" value="InterPro"/>
</dbReference>
<dbReference type="Gene3D" id="3.90.226.10">
    <property type="entry name" value="2-enoyl-CoA Hydratase, Chain A, domain 1"/>
    <property type="match status" value="1"/>
</dbReference>
<dbReference type="PANTHER" id="PTHR43459">
    <property type="entry name" value="ENOYL-COA HYDRATASE"/>
    <property type="match status" value="1"/>
</dbReference>
<dbReference type="InterPro" id="IPR029045">
    <property type="entry name" value="ClpP/crotonase-like_dom_sf"/>
</dbReference>
<reference evidence="3" key="1">
    <citation type="submission" date="2022-12" db="EMBL/GenBank/DDBJ databases">
        <authorList>
            <person name="Petersen C."/>
        </authorList>
    </citation>
    <scope>NUCLEOTIDE SEQUENCE</scope>
    <source>
        <strain evidence="3">IBT 16125</strain>
    </source>
</reference>
<comment type="similarity">
    <text evidence="1">Belongs to the enoyl-CoA hydratase/isomerase family.</text>
</comment>
<comment type="caution">
    <text evidence="3">The sequence shown here is derived from an EMBL/GenBank/DDBJ whole genome shotgun (WGS) entry which is preliminary data.</text>
</comment>
<dbReference type="SUPFAM" id="SSF52096">
    <property type="entry name" value="ClpP/crotonase"/>
    <property type="match status" value="1"/>
</dbReference>
<evidence type="ECO:0000256" key="2">
    <source>
        <dbReference type="SAM" id="SignalP"/>
    </source>
</evidence>
<dbReference type="RefSeq" id="XP_056767504.1">
    <property type="nucleotide sequence ID" value="XM_056908886.1"/>
</dbReference>
<organism evidence="3 4">
    <name type="scientific">Penicillium daleae</name>
    <dbReference type="NCBI Taxonomy" id="63821"/>
    <lineage>
        <taxon>Eukaryota</taxon>
        <taxon>Fungi</taxon>
        <taxon>Dikarya</taxon>
        <taxon>Ascomycota</taxon>
        <taxon>Pezizomycotina</taxon>
        <taxon>Eurotiomycetes</taxon>
        <taxon>Eurotiomycetidae</taxon>
        <taxon>Eurotiales</taxon>
        <taxon>Aspergillaceae</taxon>
        <taxon>Penicillium</taxon>
    </lineage>
</organism>
<evidence type="ECO:0000313" key="3">
    <source>
        <dbReference type="EMBL" id="KAJ5454548.1"/>
    </source>
</evidence>